<keyword evidence="5" id="KW-1185">Reference proteome</keyword>
<comment type="caution">
    <text evidence="4">The sequence shown here is derived from an EMBL/GenBank/DDBJ whole genome shotgun (WGS) entry which is preliminary data.</text>
</comment>
<evidence type="ECO:0000313" key="5">
    <source>
        <dbReference type="Proteomes" id="UP000806285"/>
    </source>
</evidence>
<dbReference type="InterPro" id="IPR016181">
    <property type="entry name" value="Acyl_CoA_acyltransferase"/>
</dbReference>
<feature type="domain" description="N-acetyltransferase" evidence="3">
    <location>
        <begin position="7"/>
        <end position="168"/>
    </location>
</feature>
<dbReference type="Proteomes" id="UP000806285">
    <property type="component" value="Unassembled WGS sequence"/>
</dbReference>
<accession>A0ABR9S953</accession>
<organism evidence="4 5">
    <name type="scientific">Ramlibacter pallidus</name>
    <dbReference type="NCBI Taxonomy" id="2780087"/>
    <lineage>
        <taxon>Bacteria</taxon>
        <taxon>Pseudomonadati</taxon>
        <taxon>Pseudomonadota</taxon>
        <taxon>Betaproteobacteria</taxon>
        <taxon>Burkholderiales</taxon>
        <taxon>Comamonadaceae</taxon>
        <taxon>Ramlibacter</taxon>
    </lineage>
</organism>
<proteinExistence type="predicted"/>
<name>A0ABR9S953_9BURK</name>
<reference evidence="4 5" key="1">
    <citation type="submission" date="2020-10" db="EMBL/GenBank/DDBJ databases">
        <title>Ramlibacter sp. HM2 16S ribosomal RNA gene Genome sequencing and assembly.</title>
        <authorList>
            <person name="Kang M."/>
        </authorList>
    </citation>
    <scope>NUCLEOTIDE SEQUENCE [LARGE SCALE GENOMIC DNA]</scope>
    <source>
        <strain evidence="4 5">HM2</strain>
    </source>
</reference>
<dbReference type="PANTHER" id="PTHR43877">
    <property type="entry name" value="AMINOALKYLPHOSPHONATE N-ACETYLTRANSFERASE-RELATED-RELATED"/>
    <property type="match status" value="1"/>
</dbReference>
<dbReference type="InterPro" id="IPR050832">
    <property type="entry name" value="Bact_Acetyltransf"/>
</dbReference>
<dbReference type="EMBL" id="JADDIV010000006">
    <property type="protein sequence ID" value="MBE7370071.1"/>
    <property type="molecule type" value="Genomic_DNA"/>
</dbReference>
<keyword evidence="2" id="KW-0012">Acyltransferase</keyword>
<evidence type="ECO:0000256" key="2">
    <source>
        <dbReference type="ARBA" id="ARBA00023315"/>
    </source>
</evidence>
<dbReference type="CDD" id="cd04301">
    <property type="entry name" value="NAT_SF"/>
    <property type="match status" value="1"/>
</dbReference>
<keyword evidence="1" id="KW-0808">Transferase</keyword>
<evidence type="ECO:0000259" key="3">
    <source>
        <dbReference type="PROSITE" id="PS51186"/>
    </source>
</evidence>
<gene>
    <name evidence="4" type="ORF">IM787_21100</name>
</gene>
<dbReference type="Pfam" id="PF00583">
    <property type="entry name" value="Acetyltransf_1"/>
    <property type="match status" value="1"/>
</dbReference>
<dbReference type="SUPFAM" id="SSF55729">
    <property type="entry name" value="Acyl-CoA N-acyltransferases (Nat)"/>
    <property type="match status" value="1"/>
</dbReference>
<dbReference type="InterPro" id="IPR000182">
    <property type="entry name" value="GNAT_dom"/>
</dbReference>
<sequence length="174" mass="19101">MTDAAEVQIRSAEPSDAEGISALLGTPGTMEGTLQLPDMPVALRVEMHQRVDPYSCRLVAVANGEVVGWAALHGMNAGLRRAHVRLLAIALAPQWQGRGVGRRLMERLLDWADRWAGVLRIELNVHADNEHAIALYRSLGFVEEGRHRGYVLKDGRYSDALTMARLHPNPPAIG</sequence>
<evidence type="ECO:0000256" key="1">
    <source>
        <dbReference type="ARBA" id="ARBA00022679"/>
    </source>
</evidence>
<dbReference type="PROSITE" id="PS51186">
    <property type="entry name" value="GNAT"/>
    <property type="match status" value="1"/>
</dbReference>
<dbReference type="RefSeq" id="WP_193678691.1">
    <property type="nucleotide sequence ID" value="NZ_JADDIV010000006.1"/>
</dbReference>
<dbReference type="Gene3D" id="3.40.630.30">
    <property type="match status" value="1"/>
</dbReference>
<protein>
    <submittedName>
        <fullName evidence="4">GNAT family N-acetyltransferase</fullName>
    </submittedName>
</protein>
<evidence type="ECO:0000313" key="4">
    <source>
        <dbReference type="EMBL" id="MBE7370071.1"/>
    </source>
</evidence>